<feature type="binding site" evidence="6">
    <location>
        <position position="92"/>
    </location>
    <ligand>
        <name>S-adenosyl-L-methionine</name>
        <dbReference type="ChEBI" id="CHEBI:59789"/>
    </ligand>
</feature>
<dbReference type="InParanoid" id="A0A1B1AGI0"/>
<dbReference type="PROSITE" id="PS50123">
    <property type="entry name" value="CHER"/>
    <property type="match status" value="1"/>
</dbReference>
<dbReference type="SUPFAM" id="SSF47757">
    <property type="entry name" value="Chemotaxis receptor methyltransferase CheR, N-terminal domain"/>
    <property type="match status" value="1"/>
</dbReference>
<evidence type="ECO:0000256" key="3">
    <source>
        <dbReference type="ARBA" id="ARBA00022679"/>
    </source>
</evidence>
<evidence type="ECO:0000256" key="6">
    <source>
        <dbReference type="PIRSR" id="PIRSR000410-1"/>
    </source>
</evidence>
<feature type="binding site" evidence="6">
    <location>
        <begin position="216"/>
        <end position="217"/>
    </location>
    <ligand>
        <name>S-adenosyl-L-methionine</name>
        <dbReference type="ChEBI" id="CHEBI:59789"/>
    </ligand>
</feature>
<dbReference type="STRING" id="1759059.ATE48_06945"/>
<dbReference type="InterPro" id="IPR026024">
    <property type="entry name" value="Chemotaxis_MeTrfase_CheR"/>
</dbReference>
<dbReference type="SMART" id="SM00138">
    <property type="entry name" value="MeTrc"/>
    <property type="match status" value="1"/>
</dbReference>
<dbReference type="Proteomes" id="UP000092498">
    <property type="component" value="Chromosome"/>
</dbReference>
<evidence type="ECO:0000313" key="9">
    <source>
        <dbReference type="Proteomes" id="UP000092498"/>
    </source>
</evidence>
<accession>A0A1B1AGI0</accession>
<keyword evidence="9" id="KW-1185">Reference proteome</keyword>
<gene>
    <name evidence="8" type="ORF">ATE48_06945</name>
</gene>
<dbReference type="RefSeq" id="WP_066769389.1">
    <property type="nucleotide sequence ID" value="NZ_CP013244.1"/>
</dbReference>
<dbReference type="Pfam" id="PF03705">
    <property type="entry name" value="CheR_N"/>
    <property type="match status" value="1"/>
</dbReference>
<evidence type="ECO:0000259" key="7">
    <source>
        <dbReference type="PROSITE" id="PS50123"/>
    </source>
</evidence>
<organism evidence="8 9">
    <name type="scientific">Candidatus Viadribacter manganicus</name>
    <dbReference type="NCBI Taxonomy" id="1759059"/>
    <lineage>
        <taxon>Bacteria</taxon>
        <taxon>Pseudomonadati</taxon>
        <taxon>Pseudomonadota</taxon>
        <taxon>Alphaproteobacteria</taxon>
        <taxon>Hyphomonadales</taxon>
        <taxon>Hyphomonadaceae</taxon>
        <taxon>Candidatus Viadribacter</taxon>
    </lineage>
</organism>
<dbReference type="AlphaFoldDB" id="A0A1B1AGI0"/>
<feature type="binding site" evidence="6">
    <location>
        <position position="90"/>
    </location>
    <ligand>
        <name>S-adenosyl-L-methionine</name>
        <dbReference type="ChEBI" id="CHEBI:59789"/>
    </ligand>
</feature>
<comment type="function">
    <text evidence="5">Methylation of the membrane-bound methyl-accepting chemotaxis proteins (MCP) to form gamma-glutamyl methyl ester residues in MCP.</text>
</comment>
<feature type="domain" description="CheR-type methyltransferase" evidence="7">
    <location>
        <begin position="13"/>
        <end position="269"/>
    </location>
</feature>
<dbReference type="InterPro" id="IPR000780">
    <property type="entry name" value="CheR_MeTrfase"/>
</dbReference>
<evidence type="ECO:0000256" key="5">
    <source>
        <dbReference type="PIRNR" id="PIRNR000410"/>
    </source>
</evidence>
<dbReference type="InterPro" id="IPR036804">
    <property type="entry name" value="CheR_N_sf"/>
</dbReference>
<dbReference type="InterPro" id="IPR022641">
    <property type="entry name" value="CheR_N"/>
</dbReference>
<dbReference type="GO" id="GO:0032259">
    <property type="term" value="P:methylation"/>
    <property type="evidence" value="ECO:0007669"/>
    <property type="project" value="UniProtKB-KW"/>
</dbReference>
<dbReference type="EC" id="2.1.1.80" evidence="5"/>
<feature type="binding site" evidence="6">
    <location>
        <begin position="233"/>
        <end position="234"/>
    </location>
    <ligand>
        <name>S-adenosyl-L-methionine</name>
        <dbReference type="ChEBI" id="CHEBI:59789"/>
    </ligand>
</feature>
<evidence type="ECO:0000256" key="2">
    <source>
        <dbReference type="ARBA" id="ARBA00022603"/>
    </source>
</evidence>
<dbReference type="InterPro" id="IPR050903">
    <property type="entry name" value="Bact_Chemotaxis_MeTrfase"/>
</dbReference>
<feature type="binding site" evidence="6">
    <location>
        <position position="96"/>
    </location>
    <ligand>
        <name>S-adenosyl-L-methionine</name>
        <dbReference type="ChEBI" id="CHEBI:59789"/>
    </ligand>
</feature>
<evidence type="ECO:0000256" key="1">
    <source>
        <dbReference type="ARBA" id="ARBA00001541"/>
    </source>
</evidence>
<proteinExistence type="predicted"/>
<comment type="catalytic activity">
    <reaction evidence="1 5">
        <text>L-glutamyl-[protein] + S-adenosyl-L-methionine = [protein]-L-glutamate 5-O-methyl ester + S-adenosyl-L-homocysteine</text>
        <dbReference type="Rhea" id="RHEA:24452"/>
        <dbReference type="Rhea" id="RHEA-COMP:10208"/>
        <dbReference type="Rhea" id="RHEA-COMP:10311"/>
        <dbReference type="ChEBI" id="CHEBI:29973"/>
        <dbReference type="ChEBI" id="CHEBI:57856"/>
        <dbReference type="ChEBI" id="CHEBI:59789"/>
        <dbReference type="ChEBI" id="CHEBI:82795"/>
        <dbReference type="EC" id="2.1.1.80"/>
    </reaction>
</comment>
<evidence type="ECO:0000256" key="4">
    <source>
        <dbReference type="ARBA" id="ARBA00022691"/>
    </source>
</evidence>
<dbReference type="PANTHER" id="PTHR24422">
    <property type="entry name" value="CHEMOTAXIS PROTEIN METHYLTRANSFERASE"/>
    <property type="match status" value="1"/>
</dbReference>
<dbReference type="GO" id="GO:0008983">
    <property type="term" value="F:protein-glutamate O-methyltransferase activity"/>
    <property type="evidence" value="ECO:0007669"/>
    <property type="project" value="UniProtKB-EC"/>
</dbReference>
<dbReference type="Gene3D" id="1.10.155.10">
    <property type="entry name" value="Chemotaxis receptor methyltransferase CheR, N-terminal domain"/>
    <property type="match status" value="1"/>
</dbReference>
<dbReference type="PRINTS" id="PR00996">
    <property type="entry name" value="CHERMTFRASE"/>
</dbReference>
<dbReference type="EMBL" id="CP013244">
    <property type="protein sequence ID" value="ANP45676.1"/>
    <property type="molecule type" value="Genomic_DNA"/>
</dbReference>
<keyword evidence="2 5" id="KW-0489">Methyltransferase</keyword>
<dbReference type="InterPro" id="IPR029063">
    <property type="entry name" value="SAM-dependent_MTases_sf"/>
</dbReference>
<feature type="binding site" evidence="6">
    <location>
        <position position="134"/>
    </location>
    <ligand>
        <name>S-adenosyl-L-methionine</name>
        <dbReference type="ChEBI" id="CHEBI:59789"/>
    </ligand>
</feature>
<dbReference type="PIRSF" id="PIRSF000410">
    <property type="entry name" value="CheR"/>
    <property type="match status" value="1"/>
</dbReference>
<evidence type="ECO:0000313" key="8">
    <source>
        <dbReference type="EMBL" id="ANP45676.1"/>
    </source>
</evidence>
<protein>
    <recommendedName>
        <fullName evidence="5">Chemotaxis protein methyltransferase</fullName>
        <ecNumber evidence="5">2.1.1.80</ecNumber>
    </recommendedName>
</protein>
<reference evidence="8 9" key="1">
    <citation type="submission" date="2015-11" db="EMBL/GenBank/DDBJ databases">
        <title>Whole-Genome Sequence of Candidatus Oderbacter manganicum from the National Park Lower Oder Valley, Germany.</title>
        <authorList>
            <person name="Braun B."/>
            <person name="Liere K."/>
            <person name="Szewzyk U."/>
        </authorList>
    </citation>
    <scope>NUCLEOTIDE SEQUENCE [LARGE SCALE GENOMIC DNA]</scope>
    <source>
        <strain evidence="8 9">OTSz_A_272</strain>
    </source>
</reference>
<keyword evidence="3 5" id="KW-0808">Transferase</keyword>
<dbReference type="OrthoDB" id="9816309at2"/>
<dbReference type="Pfam" id="PF01739">
    <property type="entry name" value="CheR"/>
    <property type="match status" value="1"/>
</dbReference>
<dbReference type="Gene3D" id="3.40.50.150">
    <property type="entry name" value="Vaccinia Virus protein VP39"/>
    <property type="match status" value="1"/>
</dbReference>
<name>A0A1B1AGI0_9PROT</name>
<dbReference type="PANTHER" id="PTHR24422:SF19">
    <property type="entry name" value="CHEMOTAXIS PROTEIN METHYLTRANSFERASE"/>
    <property type="match status" value="1"/>
</dbReference>
<sequence>MTALAHSSRKSSLIEGEYKLTARNFEQIAGHLREVSGISLSPGKATLVYSRLAKRLRKLGLASFDEYCSFIQSEEGARESHEMIAALTTNVTRFFREPHHFEHLRTEIGPRLVAAAKAGARVRLWSAACSSGEEPYSMALTLLALAPELGRYDVRILATDIDPNVVARGRAGIYSTEAISPIGANMRERWFERQGDGQSWRISDEARALVRFKELNLIGDWPMKGRFDVIFCRNVVIYFEDATQAFLWNRFKSSLHEDGRVYIGHSERIDVPGFESAGLTIYKLAGARP</sequence>
<dbReference type="SUPFAM" id="SSF53335">
    <property type="entry name" value="S-adenosyl-L-methionine-dependent methyltransferases"/>
    <property type="match status" value="1"/>
</dbReference>
<dbReference type="InterPro" id="IPR022642">
    <property type="entry name" value="CheR_C"/>
</dbReference>
<dbReference type="FunCoup" id="A0A1B1AGI0">
    <property type="interactions" value="255"/>
</dbReference>
<dbReference type="KEGG" id="cbot:ATE48_06945"/>
<feature type="binding site" evidence="6">
    <location>
        <position position="160"/>
    </location>
    <ligand>
        <name>S-adenosyl-L-methionine</name>
        <dbReference type="ChEBI" id="CHEBI:59789"/>
    </ligand>
</feature>
<keyword evidence="4 5" id="KW-0949">S-adenosyl-L-methionine</keyword>